<comment type="caution">
    <text evidence="2">The sequence shown here is derived from an EMBL/GenBank/DDBJ whole genome shotgun (WGS) entry which is preliminary data.</text>
</comment>
<sequence>QQTLEYEESLANNNESLGQTQSEQQSEIIVKSEAERELRAAQIVQSCLLPQKSYFQNTELNF</sequence>
<evidence type="ECO:0000313" key="3">
    <source>
        <dbReference type="Proteomes" id="UP000676336"/>
    </source>
</evidence>
<accession>A0A8S3A7Z5</accession>
<feature type="non-terminal residue" evidence="2">
    <location>
        <position position="1"/>
    </location>
</feature>
<gene>
    <name evidence="2" type="ORF">SMN809_LOCUS42297</name>
</gene>
<dbReference type="AlphaFoldDB" id="A0A8S3A7Z5"/>
<feature type="region of interest" description="Disordered" evidence="1">
    <location>
        <begin position="1"/>
        <end position="24"/>
    </location>
</feature>
<reference evidence="2" key="1">
    <citation type="submission" date="2021-02" db="EMBL/GenBank/DDBJ databases">
        <authorList>
            <person name="Nowell W R."/>
        </authorList>
    </citation>
    <scope>NUCLEOTIDE SEQUENCE</scope>
</reference>
<protein>
    <submittedName>
        <fullName evidence="2">Uncharacterized protein</fullName>
    </submittedName>
</protein>
<evidence type="ECO:0000313" key="2">
    <source>
        <dbReference type="EMBL" id="CAF4681389.1"/>
    </source>
</evidence>
<dbReference type="EMBL" id="CAJOBI010121679">
    <property type="protein sequence ID" value="CAF4681389.1"/>
    <property type="molecule type" value="Genomic_DNA"/>
</dbReference>
<proteinExistence type="predicted"/>
<evidence type="ECO:0000256" key="1">
    <source>
        <dbReference type="SAM" id="MobiDB-lite"/>
    </source>
</evidence>
<dbReference type="Proteomes" id="UP000676336">
    <property type="component" value="Unassembled WGS sequence"/>
</dbReference>
<name>A0A8S3A7Z5_9BILA</name>
<feature type="compositionally biased region" description="Polar residues" evidence="1">
    <location>
        <begin position="9"/>
        <end position="24"/>
    </location>
</feature>
<organism evidence="2 3">
    <name type="scientific">Rotaria magnacalcarata</name>
    <dbReference type="NCBI Taxonomy" id="392030"/>
    <lineage>
        <taxon>Eukaryota</taxon>
        <taxon>Metazoa</taxon>
        <taxon>Spiralia</taxon>
        <taxon>Gnathifera</taxon>
        <taxon>Rotifera</taxon>
        <taxon>Eurotatoria</taxon>
        <taxon>Bdelloidea</taxon>
        <taxon>Philodinida</taxon>
        <taxon>Philodinidae</taxon>
        <taxon>Rotaria</taxon>
    </lineage>
</organism>